<dbReference type="Proteomes" id="UP000229730">
    <property type="component" value="Unassembled WGS sequence"/>
</dbReference>
<dbReference type="InParanoid" id="A0A2G4YTM6"/>
<organism evidence="2 3">
    <name type="scientific">Paremcibacter congregatus</name>
    <dbReference type="NCBI Taxonomy" id="2043170"/>
    <lineage>
        <taxon>Bacteria</taxon>
        <taxon>Pseudomonadati</taxon>
        <taxon>Pseudomonadota</taxon>
        <taxon>Alphaproteobacteria</taxon>
        <taxon>Emcibacterales</taxon>
        <taxon>Emcibacteraceae</taxon>
        <taxon>Paremcibacter</taxon>
    </lineage>
</organism>
<dbReference type="PANTHER" id="PTHR43190">
    <property type="entry name" value="N-ACETYL-D-GLUCOSAMINE KINASE"/>
    <property type="match status" value="1"/>
</dbReference>
<evidence type="ECO:0000313" key="2">
    <source>
        <dbReference type="EMBL" id="PHZ84806.1"/>
    </source>
</evidence>
<dbReference type="InterPro" id="IPR043129">
    <property type="entry name" value="ATPase_NBD"/>
</dbReference>
<comment type="caution">
    <text evidence="2">The sequence shown here is derived from an EMBL/GenBank/DDBJ whole genome shotgun (WGS) entry which is preliminary data.</text>
</comment>
<protein>
    <submittedName>
        <fullName evidence="2">ATPase</fullName>
    </submittedName>
</protein>
<keyword evidence="3" id="KW-1185">Reference proteome</keyword>
<dbReference type="Pfam" id="PF01869">
    <property type="entry name" value="BcrAD_BadFG"/>
    <property type="match status" value="1"/>
</dbReference>
<dbReference type="SUPFAM" id="SSF53067">
    <property type="entry name" value="Actin-like ATPase domain"/>
    <property type="match status" value="2"/>
</dbReference>
<evidence type="ECO:0000313" key="3">
    <source>
        <dbReference type="Proteomes" id="UP000229730"/>
    </source>
</evidence>
<dbReference type="InterPro" id="IPR002731">
    <property type="entry name" value="ATPase_BadF"/>
</dbReference>
<proteinExistence type="predicted"/>
<dbReference type="CDD" id="cd24082">
    <property type="entry name" value="ASKHA_NBD_GspK-like"/>
    <property type="match status" value="1"/>
</dbReference>
<accession>A0A2G4YTM6</accession>
<dbReference type="PANTHER" id="PTHR43190:SF3">
    <property type="entry name" value="N-ACETYL-D-GLUCOSAMINE KINASE"/>
    <property type="match status" value="1"/>
</dbReference>
<dbReference type="NCBIfam" id="NF046058">
    <property type="entry name" value="NagK_SO3507"/>
    <property type="match status" value="1"/>
</dbReference>
<sequence length="304" mass="32353">MTVIISRAEHNQYFIGIDGGASKCRARLVSSDFSLRGEGLAGPANPLHGIEEAQEAIVASTAAALKDAGLPESDMKNLIAGVGLAGVNLPTCSAAMSNWDHPFKKMFLTTDLHVACIGAHQGADGAVIIVGTGSCGISCVKGKTHILGAHGFPHGDKASGAWLGLEGLKVTLLALDGVLEHSYLTDRIMQHLGCKTDLEVVEKMSRVSSRVYAKLAPLVFEAADHDDAQAQAILREAADYIKAISDKLLDSNPPRLSMIGGLTERMMRWLDKDVAARFSPPLDPPEVGAVYYAHEELFGYHEAV</sequence>
<gene>
    <name evidence="2" type="ORF">CRD36_08735</name>
</gene>
<dbReference type="OrthoDB" id="63487at2"/>
<dbReference type="EMBL" id="PDEM01000020">
    <property type="protein sequence ID" value="PHZ84806.1"/>
    <property type="molecule type" value="Genomic_DNA"/>
</dbReference>
<dbReference type="InterPro" id="IPR052519">
    <property type="entry name" value="Euk-type_GlcNAc_Kinase"/>
</dbReference>
<dbReference type="Gene3D" id="3.30.420.40">
    <property type="match status" value="2"/>
</dbReference>
<feature type="domain" description="ATPase BadF/BadG/BcrA/BcrD type" evidence="1">
    <location>
        <begin position="15"/>
        <end position="276"/>
    </location>
</feature>
<reference evidence="2 3" key="1">
    <citation type="submission" date="2017-10" db="EMBL/GenBank/DDBJ databases">
        <title>Frigbacter circumglobatus gen. nov. sp. nov., isolated from sediment cultured in situ.</title>
        <authorList>
            <person name="Zhao Z."/>
        </authorList>
    </citation>
    <scope>NUCLEOTIDE SEQUENCE [LARGE SCALE GENOMIC DNA]</scope>
    <source>
        <strain evidence="2 3">ZYL</strain>
    </source>
</reference>
<dbReference type="RefSeq" id="WP_099472378.1">
    <property type="nucleotide sequence ID" value="NZ_CP041025.1"/>
</dbReference>
<evidence type="ECO:0000259" key="1">
    <source>
        <dbReference type="Pfam" id="PF01869"/>
    </source>
</evidence>
<name>A0A2G4YTM6_9PROT</name>
<dbReference type="FunCoup" id="A0A2G4YTM6">
    <property type="interactions" value="433"/>
</dbReference>
<dbReference type="AlphaFoldDB" id="A0A2G4YTM6"/>